<dbReference type="Gene3D" id="3.40.30.10">
    <property type="entry name" value="Glutaredoxin"/>
    <property type="match status" value="1"/>
</dbReference>
<dbReference type="AlphaFoldDB" id="A0AAE4VLG1"/>
<reference evidence="1" key="1">
    <citation type="submission" date="2023-02" db="EMBL/GenBank/DDBJ databases">
        <title>Host association and intracellularity evolved multiple times independently in the Rickettsiales.</title>
        <authorList>
            <person name="Castelli M."/>
            <person name="Nardi T."/>
            <person name="Gammuto L."/>
            <person name="Bellinzona G."/>
            <person name="Sabaneyeva E."/>
            <person name="Potekhin A."/>
            <person name="Serra V."/>
            <person name="Petroni G."/>
            <person name="Sassera D."/>
        </authorList>
    </citation>
    <scope>NUCLEOTIDE SEQUENCE</scope>
    <source>
        <strain evidence="1">USBL-36I1</strain>
    </source>
</reference>
<sequence length="182" mass="21593">MHSKKNFFENFFKYSNLYARENGEITLFEYSSNRNLYADEVFFVGENNNILSLSDLDSKKALILLWVTWNIESIDAIKKLDKLALDAKRNNIKEIDIFPIMVTKSEEEFVKSIREINEIYNLNIIRNLNKYADIQGKLQTYFETYNLPILIVWNGSKNFFILDLQKIDINNISIIDFFEDFK</sequence>
<keyword evidence="2" id="KW-1185">Reference proteome</keyword>
<evidence type="ECO:0008006" key="3">
    <source>
        <dbReference type="Google" id="ProtNLM"/>
    </source>
</evidence>
<name>A0AAE4VLG1_9RICK</name>
<dbReference type="RefSeq" id="WP_322498847.1">
    <property type="nucleotide sequence ID" value="NZ_JARGYU010000002.1"/>
</dbReference>
<dbReference type="Proteomes" id="UP001289135">
    <property type="component" value="Unassembled WGS sequence"/>
</dbReference>
<gene>
    <name evidence="1" type="ORF">Lyticum_00598</name>
</gene>
<protein>
    <recommendedName>
        <fullName evidence="3">Thioredoxin-like fold domain-containing protein</fullName>
    </recommendedName>
</protein>
<organism evidence="1 2">
    <name type="scientific">Lyticum sinuosum</name>
    <dbReference type="NCBI Taxonomy" id="1332059"/>
    <lineage>
        <taxon>Bacteria</taxon>
        <taxon>Pseudomonadati</taxon>
        <taxon>Pseudomonadota</taxon>
        <taxon>Alphaproteobacteria</taxon>
        <taxon>Rickettsiales</taxon>
        <taxon>Lyticum</taxon>
    </lineage>
</organism>
<proteinExistence type="predicted"/>
<dbReference type="EMBL" id="JARGYU010000002">
    <property type="protein sequence ID" value="MDZ5761422.1"/>
    <property type="molecule type" value="Genomic_DNA"/>
</dbReference>
<comment type="caution">
    <text evidence="1">The sequence shown here is derived from an EMBL/GenBank/DDBJ whole genome shotgun (WGS) entry which is preliminary data.</text>
</comment>
<accession>A0AAE4VLG1</accession>
<evidence type="ECO:0000313" key="1">
    <source>
        <dbReference type="EMBL" id="MDZ5761422.1"/>
    </source>
</evidence>
<evidence type="ECO:0000313" key="2">
    <source>
        <dbReference type="Proteomes" id="UP001289135"/>
    </source>
</evidence>